<protein>
    <submittedName>
        <fullName evidence="2">Uncharacterized protein</fullName>
    </submittedName>
</protein>
<accession>A0A7J2S182</accession>
<reference evidence="2" key="1">
    <citation type="journal article" date="2020" name="mSystems">
        <title>Genome- and Community-Level Interaction Insights into Carbon Utilization and Element Cycling Functions of Hydrothermarchaeota in Hydrothermal Sediment.</title>
        <authorList>
            <person name="Zhou Z."/>
            <person name="Liu Y."/>
            <person name="Xu W."/>
            <person name="Pan J."/>
            <person name="Luo Z.H."/>
            <person name="Li M."/>
        </authorList>
    </citation>
    <scope>NUCLEOTIDE SEQUENCE [LARGE SCALE GENOMIC DNA]</scope>
    <source>
        <strain evidence="2">HyVt-386</strain>
    </source>
</reference>
<feature type="region of interest" description="Disordered" evidence="1">
    <location>
        <begin position="1"/>
        <end position="42"/>
    </location>
</feature>
<feature type="compositionally biased region" description="Low complexity" evidence="1">
    <location>
        <begin position="30"/>
        <end position="42"/>
    </location>
</feature>
<comment type="caution">
    <text evidence="2">The sequence shown here is derived from an EMBL/GenBank/DDBJ whole genome shotgun (WGS) entry which is preliminary data.</text>
</comment>
<proteinExistence type="predicted"/>
<dbReference type="EMBL" id="DRIE01000085">
    <property type="protein sequence ID" value="HEC57208.1"/>
    <property type="molecule type" value="Genomic_DNA"/>
</dbReference>
<gene>
    <name evidence="2" type="ORF">ENI32_04930</name>
</gene>
<feature type="compositionally biased region" description="Low complexity" evidence="1">
    <location>
        <begin position="1"/>
        <end position="17"/>
    </location>
</feature>
<evidence type="ECO:0000256" key="1">
    <source>
        <dbReference type="SAM" id="MobiDB-lite"/>
    </source>
</evidence>
<dbReference type="AlphaFoldDB" id="A0A7J2S182"/>
<dbReference type="Proteomes" id="UP000885936">
    <property type="component" value="Unassembled WGS sequence"/>
</dbReference>
<sequence>MSPASSSRSSSPSPSVSFAKGSVTNPSNPSRSARLSILSSSTSRSIGFALRSYSSMFDNPSSL</sequence>
<organism evidence="2">
    <name type="scientific">Candidatus Syntropharchaeum butanivorans</name>
    <dbReference type="NCBI Taxonomy" id="1839936"/>
    <lineage>
        <taxon>Archaea</taxon>
        <taxon>Methanobacteriati</taxon>
        <taxon>Methanobacteriota</taxon>
        <taxon>Stenosarchaea group</taxon>
        <taxon>Methanomicrobia</taxon>
        <taxon>Methanosarcinales</taxon>
        <taxon>ANME-2 cluster</taxon>
        <taxon>Candidatus Syntropharchaeum</taxon>
    </lineage>
</organism>
<name>A0A7J2S182_9EURY</name>
<evidence type="ECO:0000313" key="2">
    <source>
        <dbReference type="EMBL" id="HEC57208.1"/>
    </source>
</evidence>